<keyword evidence="2" id="KW-1185">Reference proteome</keyword>
<sequence length="66" mass="7134">MMIERLPRQAGRLGDLLDRGAAKAVPAEHQHGGIEDAGLRSHLTNLTNIGDLSNRDLVKRSSGLPH</sequence>
<protein>
    <submittedName>
        <fullName evidence="1">Uncharacterized protein</fullName>
    </submittedName>
</protein>
<name>A0A401TM59_CHIPU</name>
<reference evidence="1 2" key="1">
    <citation type="journal article" date="2018" name="Nat. Ecol. Evol.">
        <title>Shark genomes provide insights into elasmobranch evolution and the origin of vertebrates.</title>
        <authorList>
            <person name="Hara Y"/>
            <person name="Yamaguchi K"/>
            <person name="Onimaru K"/>
            <person name="Kadota M"/>
            <person name="Koyanagi M"/>
            <person name="Keeley SD"/>
            <person name="Tatsumi K"/>
            <person name="Tanaka K"/>
            <person name="Motone F"/>
            <person name="Kageyama Y"/>
            <person name="Nozu R"/>
            <person name="Adachi N"/>
            <person name="Nishimura O"/>
            <person name="Nakagawa R"/>
            <person name="Tanegashima C"/>
            <person name="Kiyatake I"/>
            <person name="Matsumoto R"/>
            <person name="Murakumo K"/>
            <person name="Nishida K"/>
            <person name="Terakita A"/>
            <person name="Kuratani S"/>
            <person name="Sato K"/>
            <person name="Hyodo S Kuraku.S."/>
        </authorList>
    </citation>
    <scope>NUCLEOTIDE SEQUENCE [LARGE SCALE GENOMIC DNA]</scope>
</reference>
<accession>A0A401TM59</accession>
<dbReference type="AlphaFoldDB" id="A0A401TM59"/>
<evidence type="ECO:0000313" key="1">
    <source>
        <dbReference type="EMBL" id="GCC43761.1"/>
    </source>
</evidence>
<evidence type="ECO:0000313" key="2">
    <source>
        <dbReference type="Proteomes" id="UP000287033"/>
    </source>
</evidence>
<organism evidence="1 2">
    <name type="scientific">Chiloscyllium punctatum</name>
    <name type="common">Brownbanded bambooshark</name>
    <name type="synonym">Hemiscyllium punctatum</name>
    <dbReference type="NCBI Taxonomy" id="137246"/>
    <lineage>
        <taxon>Eukaryota</taxon>
        <taxon>Metazoa</taxon>
        <taxon>Chordata</taxon>
        <taxon>Craniata</taxon>
        <taxon>Vertebrata</taxon>
        <taxon>Chondrichthyes</taxon>
        <taxon>Elasmobranchii</taxon>
        <taxon>Galeomorphii</taxon>
        <taxon>Galeoidea</taxon>
        <taxon>Orectolobiformes</taxon>
        <taxon>Hemiscylliidae</taxon>
        <taxon>Chiloscyllium</taxon>
    </lineage>
</organism>
<gene>
    <name evidence="1" type="ORF">chiPu_0027761</name>
</gene>
<dbReference type="Proteomes" id="UP000287033">
    <property type="component" value="Unassembled WGS sequence"/>
</dbReference>
<comment type="caution">
    <text evidence="1">The sequence shown here is derived from an EMBL/GenBank/DDBJ whole genome shotgun (WGS) entry which is preliminary data.</text>
</comment>
<proteinExistence type="predicted"/>
<dbReference type="EMBL" id="BEZZ01112905">
    <property type="protein sequence ID" value="GCC43761.1"/>
    <property type="molecule type" value="Genomic_DNA"/>
</dbReference>